<dbReference type="GO" id="GO:0030246">
    <property type="term" value="F:carbohydrate binding"/>
    <property type="evidence" value="ECO:0007669"/>
    <property type="project" value="UniProtKB-KW"/>
</dbReference>
<evidence type="ECO:0000256" key="2">
    <source>
        <dbReference type="ARBA" id="ARBA00022527"/>
    </source>
</evidence>
<evidence type="ECO:0000256" key="8">
    <source>
        <dbReference type="ARBA" id="ARBA00022741"/>
    </source>
</evidence>
<evidence type="ECO:0000256" key="5">
    <source>
        <dbReference type="ARBA" id="ARBA00022692"/>
    </source>
</evidence>
<evidence type="ECO:0000259" key="21">
    <source>
        <dbReference type="PROSITE" id="PS50011"/>
    </source>
</evidence>
<evidence type="ECO:0000256" key="11">
    <source>
        <dbReference type="ARBA" id="ARBA00022989"/>
    </source>
</evidence>
<evidence type="ECO:0000256" key="16">
    <source>
        <dbReference type="ARBA" id="ARBA00047899"/>
    </source>
</evidence>
<dbReference type="PANTHER" id="PTHR47976:SF49">
    <property type="entry name" value="RECEPTOR-LIKE SERINE_THREONINE-PROTEIN KINASE"/>
    <property type="match status" value="1"/>
</dbReference>
<keyword evidence="13" id="KW-1015">Disulfide bond</keyword>
<dbReference type="InterPro" id="IPR001480">
    <property type="entry name" value="Bulb-type_lectin_dom"/>
</dbReference>
<reference evidence="23" key="1">
    <citation type="submission" date="2021-01" db="EMBL/GenBank/DDBJ databases">
        <authorList>
            <person name="Lovell J.T."/>
            <person name="Bentley N."/>
            <person name="Bhattarai G."/>
            <person name="Jenkins J.W."/>
            <person name="Sreedasyam A."/>
            <person name="Alarcon Y."/>
            <person name="Bock C."/>
            <person name="Boston L."/>
            <person name="Carlson J."/>
            <person name="Cervantes K."/>
            <person name="Clermont K."/>
            <person name="Krom N."/>
            <person name="Kubenka K."/>
            <person name="Mamidi S."/>
            <person name="Mattison C."/>
            <person name="Monteros M."/>
            <person name="Pisani C."/>
            <person name="Plott C."/>
            <person name="Rajasekar S."/>
            <person name="Rhein H.S."/>
            <person name="Rohla C."/>
            <person name="Song M."/>
            <person name="Hilaire R.S."/>
            <person name="Shu S."/>
            <person name="Wells L."/>
            <person name="Wang X."/>
            <person name="Webber J."/>
            <person name="Heerema R.J."/>
            <person name="Klein P."/>
            <person name="Conner P."/>
            <person name="Grauke L."/>
            <person name="Grimwood J."/>
            <person name="Schmutz J."/>
            <person name="Randall J.J."/>
        </authorList>
    </citation>
    <scope>NUCLEOTIDE SEQUENCE</scope>
    <source>
        <tissue evidence="23">Leaf</tissue>
    </source>
</reference>
<dbReference type="PANTHER" id="PTHR47976">
    <property type="entry name" value="G-TYPE LECTIN S-RECEPTOR-LIKE SERINE/THREONINE-PROTEIN KINASE SD2-5"/>
    <property type="match status" value="1"/>
</dbReference>
<dbReference type="CDD" id="cd14066">
    <property type="entry name" value="STKc_IRAK"/>
    <property type="match status" value="1"/>
</dbReference>
<comment type="catalytic activity">
    <reaction evidence="17 18">
        <text>L-seryl-[protein] + ATP = O-phospho-L-seryl-[protein] + ADP + H(+)</text>
        <dbReference type="Rhea" id="RHEA:17989"/>
        <dbReference type="Rhea" id="RHEA-COMP:9863"/>
        <dbReference type="Rhea" id="RHEA-COMP:11604"/>
        <dbReference type="ChEBI" id="CHEBI:15378"/>
        <dbReference type="ChEBI" id="CHEBI:29999"/>
        <dbReference type="ChEBI" id="CHEBI:30616"/>
        <dbReference type="ChEBI" id="CHEBI:83421"/>
        <dbReference type="ChEBI" id="CHEBI:456216"/>
        <dbReference type="EC" id="2.7.11.1"/>
    </reaction>
</comment>
<feature type="domain" description="Bulb-type lectin" evidence="22">
    <location>
        <begin position="33"/>
        <end position="148"/>
    </location>
</feature>
<dbReference type="FunFam" id="1.10.510.10:FF:000237">
    <property type="entry name" value="G-type lectin S-receptor-like serine/threonine-protein kinase"/>
    <property type="match status" value="1"/>
</dbReference>
<feature type="domain" description="Protein kinase" evidence="21">
    <location>
        <begin position="505"/>
        <end position="786"/>
    </location>
</feature>
<keyword evidence="2 18" id="KW-0723">Serine/threonine-protein kinase</keyword>
<evidence type="ECO:0000256" key="10">
    <source>
        <dbReference type="ARBA" id="ARBA00022840"/>
    </source>
</evidence>
<dbReference type="FunFam" id="2.90.10.10:FF:000026">
    <property type="entry name" value="Serine/threonine-protein kinase"/>
    <property type="match status" value="1"/>
</dbReference>
<dbReference type="InterPro" id="IPR051343">
    <property type="entry name" value="G-type_lectin_kinases/EP1-like"/>
</dbReference>
<name>A0A922JR56_CARIL</name>
<comment type="subcellular location">
    <subcellularLocation>
        <location evidence="1">Membrane</location>
        <topology evidence="1">Single-pass type I membrane protein</topology>
    </subcellularLocation>
</comment>
<dbReference type="FunFam" id="3.30.200.20:FF:000059">
    <property type="entry name" value="S-receptor-like serine/threonine-protein kinase"/>
    <property type="match status" value="1"/>
</dbReference>
<dbReference type="EC" id="2.7.11.1" evidence="18"/>
<accession>A0A922JR56</accession>
<evidence type="ECO:0000256" key="12">
    <source>
        <dbReference type="ARBA" id="ARBA00023136"/>
    </source>
</evidence>
<evidence type="ECO:0000256" key="1">
    <source>
        <dbReference type="ARBA" id="ARBA00004479"/>
    </source>
</evidence>
<evidence type="ECO:0000256" key="17">
    <source>
        <dbReference type="ARBA" id="ARBA00048679"/>
    </source>
</evidence>
<comment type="caution">
    <text evidence="23">The sequence shown here is derived from an EMBL/GenBank/DDBJ whole genome shotgun (WGS) entry which is preliminary data.</text>
</comment>
<feature type="signal peptide" evidence="20">
    <location>
        <begin position="1"/>
        <end position="20"/>
    </location>
</feature>
<evidence type="ECO:0000256" key="7">
    <source>
        <dbReference type="ARBA" id="ARBA00022734"/>
    </source>
</evidence>
<keyword evidence="6 20" id="KW-0732">Signal</keyword>
<dbReference type="InterPro" id="IPR024171">
    <property type="entry name" value="SRK-like_kinase"/>
</dbReference>
<feature type="transmembrane region" description="Helical" evidence="19">
    <location>
        <begin position="441"/>
        <end position="465"/>
    </location>
</feature>
<evidence type="ECO:0000256" key="4">
    <source>
        <dbReference type="ARBA" id="ARBA00022679"/>
    </source>
</evidence>
<evidence type="ECO:0000256" key="13">
    <source>
        <dbReference type="ARBA" id="ARBA00023157"/>
    </source>
</evidence>
<dbReference type="Proteomes" id="UP000811246">
    <property type="component" value="Chromosome 4"/>
</dbReference>
<dbReference type="PROSITE" id="PS50927">
    <property type="entry name" value="BULB_LECTIN"/>
    <property type="match status" value="1"/>
</dbReference>
<keyword evidence="3" id="KW-0245">EGF-like domain</keyword>
<dbReference type="GO" id="GO:0004674">
    <property type="term" value="F:protein serine/threonine kinase activity"/>
    <property type="evidence" value="ECO:0007669"/>
    <property type="project" value="UniProtKB-KW"/>
</dbReference>
<sequence>MMSSIPILLLMLVFLLYVDANTRQNHSTLIHLDSSLSPNVTAKRSSWLSPSGLFAFGFYPQGDGFAVGIWLINQTEKTIIWTANRDGPPVSSNVVLQLTRDRGLLLQTEQGSVAISAVEEPSASAAMLDSGNFVLYNQDSRVIWESFKFPTDTILGGQNLSAEDELVSSVSKHNQSSGQFSLRMQEDGNLVAYPVNSSYAQYDSYWSTGTDNYGSSTQLTLSHLGVLFLRNDALVVRVLANSSYPNKNNGTIIHRATLDADGIFRLYVHRFESFNSSSTLVNWSALPNQCEVNGFCGLNSYCSSEGSKAVCNCYPSFVFVNPINKFQGCYRSFTNDGCRQVKEPAMLYRIDILENMRWGDYPYSVVPAKKEDCGKLCLEDCNCAAILYTNDHCTKYKLPLRYGRVSENTSATAFFKVITKNITTPPVSIAPEVLTESKRGLVLTLAICLGSISCLCFIFSIYSFFRYKHQVFRYRRLSENANLGLIEDFTLRTFSYNELEKATDGFREELMGSSSFGAVCKGTLPGGNKTIAVKRLEKVVEGGQQEFKAEMTALARTHHRNLVRLLGFCIEGSKKLLVYDYMSNGSLADLLFKSGLRPIWKERVKIALDVARGILYLHEECEVHIIHCNIKPQNILMDDTWTAKISDFGLAKLLPRNQSRTTMRVEETTGYSYLAPEWQKNALISVKADTYSFGIVLLELLCCRSSIEINVPSADEILLSSWVYNCFMAGELDKLVQGENVDFMTLERMVKVGLWCIQEDPALRPSMKNVILMLEGTMDIPIPPILSPVA</sequence>
<evidence type="ECO:0000256" key="9">
    <source>
        <dbReference type="ARBA" id="ARBA00022777"/>
    </source>
</evidence>
<comment type="catalytic activity">
    <reaction evidence="16 18">
        <text>L-threonyl-[protein] + ATP = O-phospho-L-threonyl-[protein] + ADP + H(+)</text>
        <dbReference type="Rhea" id="RHEA:46608"/>
        <dbReference type="Rhea" id="RHEA-COMP:11060"/>
        <dbReference type="Rhea" id="RHEA-COMP:11605"/>
        <dbReference type="ChEBI" id="CHEBI:15378"/>
        <dbReference type="ChEBI" id="CHEBI:30013"/>
        <dbReference type="ChEBI" id="CHEBI:30616"/>
        <dbReference type="ChEBI" id="CHEBI:61977"/>
        <dbReference type="ChEBI" id="CHEBI:456216"/>
        <dbReference type="EC" id="2.7.11.1"/>
    </reaction>
</comment>
<evidence type="ECO:0000256" key="6">
    <source>
        <dbReference type="ARBA" id="ARBA00022729"/>
    </source>
</evidence>
<keyword evidence="5 19" id="KW-0812">Transmembrane</keyword>
<evidence type="ECO:0000259" key="22">
    <source>
        <dbReference type="PROSITE" id="PS50927"/>
    </source>
</evidence>
<dbReference type="GO" id="GO:0016020">
    <property type="term" value="C:membrane"/>
    <property type="evidence" value="ECO:0007669"/>
    <property type="project" value="UniProtKB-SubCell"/>
</dbReference>
<dbReference type="GO" id="GO:0005524">
    <property type="term" value="F:ATP binding"/>
    <property type="evidence" value="ECO:0007669"/>
    <property type="project" value="UniProtKB-KW"/>
</dbReference>
<evidence type="ECO:0000256" key="20">
    <source>
        <dbReference type="SAM" id="SignalP"/>
    </source>
</evidence>
<feature type="chain" id="PRO_5037586843" description="Receptor-like serine/threonine-protein kinase" evidence="20">
    <location>
        <begin position="21"/>
        <end position="790"/>
    </location>
</feature>
<keyword evidence="8 18" id="KW-0547">Nucleotide-binding</keyword>
<organism evidence="23 24">
    <name type="scientific">Carya illinoinensis</name>
    <name type="common">Pecan</name>
    <dbReference type="NCBI Taxonomy" id="32201"/>
    <lineage>
        <taxon>Eukaryota</taxon>
        <taxon>Viridiplantae</taxon>
        <taxon>Streptophyta</taxon>
        <taxon>Embryophyta</taxon>
        <taxon>Tracheophyta</taxon>
        <taxon>Spermatophyta</taxon>
        <taxon>Magnoliopsida</taxon>
        <taxon>eudicotyledons</taxon>
        <taxon>Gunneridae</taxon>
        <taxon>Pentapetalae</taxon>
        <taxon>rosids</taxon>
        <taxon>fabids</taxon>
        <taxon>Fagales</taxon>
        <taxon>Juglandaceae</taxon>
        <taxon>Carya</taxon>
    </lineage>
</organism>
<dbReference type="InterPro" id="IPR000719">
    <property type="entry name" value="Prot_kinase_dom"/>
</dbReference>
<dbReference type="PROSITE" id="PS50011">
    <property type="entry name" value="PROTEIN_KINASE_DOM"/>
    <property type="match status" value="1"/>
</dbReference>
<keyword evidence="12 19" id="KW-0472">Membrane</keyword>
<proteinExistence type="inferred from homology"/>
<comment type="similarity">
    <text evidence="18">Belongs to the protein kinase superfamily. Ser/Thr protein kinase family.</text>
</comment>
<evidence type="ECO:0000313" key="23">
    <source>
        <dbReference type="EMBL" id="KAG6717170.1"/>
    </source>
</evidence>
<keyword evidence="4 18" id="KW-0808">Transferase</keyword>
<keyword evidence="15" id="KW-0325">Glycoprotein</keyword>
<dbReference type="Pfam" id="PF01453">
    <property type="entry name" value="B_lectin"/>
    <property type="match status" value="1"/>
</dbReference>
<dbReference type="AlphaFoldDB" id="A0A922JR56"/>
<dbReference type="PIRSF" id="PIRSF000641">
    <property type="entry name" value="SRK"/>
    <property type="match status" value="1"/>
</dbReference>
<evidence type="ECO:0000256" key="14">
    <source>
        <dbReference type="ARBA" id="ARBA00023170"/>
    </source>
</evidence>
<gene>
    <name evidence="23" type="ORF">I3842_04G084600</name>
</gene>
<evidence type="ECO:0000256" key="19">
    <source>
        <dbReference type="SAM" id="Phobius"/>
    </source>
</evidence>
<evidence type="ECO:0000256" key="18">
    <source>
        <dbReference type="PIRNR" id="PIRNR000641"/>
    </source>
</evidence>
<keyword evidence="10 18" id="KW-0067">ATP-binding</keyword>
<protein>
    <recommendedName>
        <fullName evidence="18">Receptor-like serine/threonine-protein kinase</fullName>
        <ecNumber evidence="18">2.7.11.1</ecNumber>
    </recommendedName>
</protein>
<evidence type="ECO:0000256" key="15">
    <source>
        <dbReference type="ARBA" id="ARBA00023180"/>
    </source>
</evidence>
<keyword evidence="9 18" id="KW-0418">Kinase</keyword>
<dbReference type="InterPro" id="IPR001245">
    <property type="entry name" value="Ser-Thr/Tyr_kinase_cat_dom"/>
</dbReference>
<dbReference type="Pfam" id="PF07714">
    <property type="entry name" value="PK_Tyr_Ser-Thr"/>
    <property type="match status" value="1"/>
</dbReference>
<keyword evidence="7" id="KW-0430">Lectin</keyword>
<dbReference type="EMBL" id="CM031828">
    <property type="protein sequence ID" value="KAG6717170.1"/>
    <property type="molecule type" value="Genomic_DNA"/>
</dbReference>
<dbReference type="SMART" id="SM00108">
    <property type="entry name" value="B_lectin"/>
    <property type="match status" value="2"/>
</dbReference>
<keyword evidence="11 19" id="KW-1133">Transmembrane helix</keyword>
<evidence type="ECO:0000256" key="3">
    <source>
        <dbReference type="ARBA" id="ARBA00022536"/>
    </source>
</evidence>
<evidence type="ECO:0000313" key="24">
    <source>
        <dbReference type="Proteomes" id="UP000811246"/>
    </source>
</evidence>
<dbReference type="FunFam" id="2.90.10.30:FF:000001">
    <property type="entry name" value="Serine/threonine-protein kinase"/>
    <property type="match status" value="1"/>
</dbReference>
<keyword evidence="14" id="KW-0675">Receptor</keyword>